<dbReference type="EMBL" id="CP033169">
    <property type="protein sequence ID" value="AYO30240.1"/>
    <property type="molecule type" value="Genomic_DNA"/>
</dbReference>
<reference evidence="1 2" key="1">
    <citation type="submission" date="2018-10" db="EMBL/GenBank/DDBJ databases">
        <authorList>
            <person name="Zhang X."/>
        </authorList>
    </citation>
    <scope>NUCLEOTIDE SEQUENCE [LARGE SCALE GENOMIC DNA]</scope>
    <source>
        <strain evidence="1 2">SK-G1</strain>
    </source>
</reference>
<sequence>MSLKCPKCGNSKTFYRQISVTAKLKVNKQGKDLKTVYDVNKNDIDGWYEPIYCNVCNTQVGEDS</sequence>
<organism evidence="1 2">
    <name type="scientific">Biomaibacter acetigenes</name>
    <dbReference type="NCBI Taxonomy" id="2316383"/>
    <lineage>
        <taxon>Bacteria</taxon>
        <taxon>Bacillati</taxon>
        <taxon>Bacillota</taxon>
        <taxon>Clostridia</taxon>
        <taxon>Thermosediminibacterales</taxon>
        <taxon>Tepidanaerobacteraceae</taxon>
        <taxon>Biomaibacter</taxon>
    </lineage>
</organism>
<dbReference type="RefSeq" id="WP_122014475.1">
    <property type="nucleotide sequence ID" value="NZ_CP033169.1"/>
</dbReference>
<gene>
    <name evidence="1" type="ORF">D2962_06060</name>
</gene>
<evidence type="ECO:0000313" key="1">
    <source>
        <dbReference type="EMBL" id="AYO30240.1"/>
    </source>
</evidence>
<dbReference type="Proteomes" id="UP000280960">
    <property type="component" value="Chromosome"/>
</dbReference>
<dbReference type="KEGG" id="bacg:D2962_06060"/>
<name>A0A3G2R448_9FIRM</name>
<evidence type="ECO:0000313" key="2">
    <source>
        <dbReference type="Proteomes" id="UP000280960"/>
    </source>
</evidence>
<accession>A0A3G2R448</accession>
<protein>
    <submittedName>
        <fullName evidence="1">Uncharacterized protein</fullName>
    </submittedName>
</protein>
<dbReference type="AlphaFoldDB" id="A0A3G2R448"/>
<keyword evidence="2" id="KW-1185">Reference proteome</keyword>
<proteinExistence type="predicted"/>